<dbReference type="OrthoDB" id="2020180at2759"/>
<reference evidence="1" key="1">
    <citation type="submission" date="2020-01" db="EMBL/GenBank/DDBJ databases">
        <authorList>
            <person name="Mishra B."/>
        </authorList>
    </citation>
    <scope>NUCLEOTIDE SEQUENCE [LARGE SCALE GENOMIC DNA]</scope>
</reference>
<organism evidence="1 2">
    <name type="scientific">Microthlaspi erraticum</name>
    <dbReference type="NCBI Taxonomy" id="1685480"/>
    <lineage>
        <taxon>Eukaryota</taxon>
        <taxon>Viridiplantae</taxon>
        <taxon>Streptophyta</taxon>
        <taxon>Embryophyta</taxon>
        <taxon>Tracheophyta</taxon>
        <taxon>Spermatophyta</taxon>
        <taxon>Magnoliopsida</taxon>
        <taxon>eudicotyledons</taxon>
        <taxon>Gunneridae</taxon>
        <taxon>Pentapetalae</taxon>
        <taxon>rosids</taxon>
        <taxon>malvids</taxon>
        <taxon>Brassicales</taxon>
        <taxon>Brassicaceae</taxon>
        <taxon>Coluteocarpeae</taxon>
        <taxon>Microthlaspi</taxon>
    </lineage>
</organism>
<dbReference type="PANTHER" id="PTHR31008:SF13">
    <property type="entry name" value="COP1-INTERACTING PROTEIN-LIKE PROTEIN-RELATED"/>
    <property type="match status" value="1"/>
</dbReference>
<proteinExistence type="predicted"/>
<evidence type="ECO:0000313" key="2">
    <source>
        <dbReference type="Proteomes" id="UP000467841"/>
    </source>
</evidence>
<dbReference type="PANTHER" id="PTHR31008">
    <property type="entry name" value="COP1-INTERACTING PROTEIN-RELATED"/>
    <property type="match status" value="1"/>
</dbReference>
<comment type="caution">
    <text evidence="1">The sequence shown here is derived from an EMBL/GenBank/DDBJ whole genome shotgun (WGS) entry which is preliminary data.</text>
</comment>
<gene>
    <name evidence="1" type="ORF">MERR_LOCUS43872</name>
</gene>
<evidence type="ECO:0000313" key="1">
    <source>
        <dbReference type="EMBL" id="CAA7056636.1"/>
    </source>
</evidence>
<dbReference type="AlphaFoldDB" id="A0A6D2KPW7"/>
<sequence length="131" mass="14983">MKADTILDYALFELSQKHSRCELFVSSNGETEKLASGLIEPFVNHLSVLEAQSYFRAELEERNDKSWFTRTLERFVQFVNSPEVLERVNTYDLEMSQLKAARTLYSQGDGGVTDATKKELSRAIDLRLDAI</sequence>
<accession>A0A6D2KPW7</accession>
<protein>
    <submittedName>
        <fullName evidence="1">Uncharacterized protein</fullName>
    </submittedName>
</protein>
<dbReference type="EMBL" id="CACVBM020001651">
    <property type="protein sequence ID" value="CAA7056636.1"/>
    <property type="molecule type" value="Genomic_DNA"/>
</dbReference>
<dbReference type="Proteomes" id="UP000467841">
    <property type="component" value="Unassembled WGS sequence"/>
</dbReference>
<name>A0A6D2KPW7_9BRAS</name>
<keyword evidence="2" id="KW-1185">Reference proteome</keyword>